<comment type="caution">
    <text evidence="12">The sequence shown here is derived from an EMBL/GenBank/DDBJ whole genome shotgun (WGS) entry which is preliminary data.</text>
</comment>
<dbReference type="RefSeq" id="WP_247340878.1">
    <property type="nucleotide sequence ID" value="NZ_CP095550.1"/>
</dbReference>
<dbReference type="SMART" id="SM00388">
    <property type="entry name" value="HisKA"/>
    <property type="match status" value="1"/>
</dbReference>
<reference evidence="13" key="1">
    <citation type="journal article" date="2019" name="Int. J. Syst. Evol. Microbiol.">
        <title>The Global Catalogue of Microorganisms (GCM) 10K type strain sequencing project: providing services to taxonomists for standard genome sequencing and annotation.</title>
        <authorList>
            <consortium name="The Broad Institute Genomics Platform"/>
            <consortium name="The Broad Institute Genome Sequencing Center for Infectious Disease"/>
            <person name="Wu L."/>
            <person name="Ma J."/>
        </authorList>
    </citation>
    <scope>NUCLEOTIDE SEQUENCE [LARGE SCALE GENOMIC DNA]</scope>
    <source>
        <strain evidence="13">CGMCC 1.15474</strain>
    </source>
</reference>
<evidence type="ECO:0000256" key="4">
    <source>
        <dbReference type="ARBA" id="ARBA00022679"/>
    </source>
</evidence>
<dbReference type="CDD" id="cd00082">
    <property type="entry name" value="HisKA"/>
    <property type="match status" value="1"/>
</dbReference>
<evidence type="ECO:0000259" key="10">
    <source>
        <dbReference type="PROSITE" id="PS50112"/>
    </source>
</evidence>
<dbReference type="Gene3D" id="1.10.287.130">
    <property type="match status" value="1"/>
</dbReference>
<dbReference type="InterPro" id="IPR004358">
    <property type="entry name" value="Sig_transdc_His_kin-like_C"/>
</dbReference>
<dbReference type="InterPro" id="IPR003661">
    <property type="entry name" value="HisK_dim/P_dom"/>
</dbReference>
<name>A0ABW5BWX2_9BACI</name>
<evidence type="ECO:0000313" key="12">
    <source>
        <dbReference type="EMBL" id="MFD2213430.1"/>
    </source>
</evidence>
<dbReference type="Gene3D" id="3.30.565.10">
    <property type="entry name" value="Histidine kinase-like ATPase, C-terminal domain"/>
    <property type="match status" value="1"/>
</dbReference>
<dbReference type="InterPro" id="IPR003594">
    <property type="entry name" value="HATPase_dom"/>
</dbReference>
<dbReference type="CDD" id="cd00130">
    <property type="entry name" value="PAS"/>
    <property type="match status" value="2"/>
</dbReference>
<dbReference type="SUPFAM" id="SSF55785">
    <property type="entry name" value="PYP-like sensor domain (PAS domain)"/>
    <property type="match status" value="2"/>
</dbReference>
<feature type="domain" description="PAS" evidence="10">
    <location>
        <begin position="174"/>
        <end position="228"/>
    </location>
</feature>
<comment type="catalytic activity">
    <reaction evidence="1">
        <text>ATP + protein L-histidine = ADP + protein N-phospho-L-histidine.</text>
        <dbReference type="EC" id="2.7.13.3"/>
    </reaction>
</comment>
<keyword evidence="5" id="KW-0547">Nucleotide-binding</keyword>
<accession>A0ABW5BWX2</accession>
<sequence length="514" mass="58375">MNNINVHNDEGIDNLRKENEQLKLEIEYLTHELTASKESRARESDKSDIRFKRLFNHLTDAVYYFKIYDDGSAGNFIEVNETACQRLGYSREEMLALSPKDIDGLEAEEIKPIIDDVYDNDSTTFETVHVRKDGGRIPVEIKTHRFVVEGEMYLLSVCRDITERKNSEREIREAKEQFENIVESSTNGITILQDGKWVFANKAALTLFDAKTKEELLGRSIYDMLHPEFHMECKEIVKKGGIHPRLYRVWTTLRGKEVHTEVVSIPTTFQGKDANELIIQDITEQKKSDSMMIQAEKMNVVGQLAAGIAHEIRNPLTALKGFVQLFRSGTIPNEMFLNIMEAELERIDVISSEFLTLAQPANTDFNTVDMRDLVSNVIDLLDTEAFKKSISFVVENNVKETDVNGISSQLKQVFINLIKNAIEVMQNEGTITITFKNHEGFILISVHDEGVGMSEEQLKRLGEPFFTTKQNGTGLGLMVTYRIINQHNGEVNVESKVNAGTTFTVKLPLIAKVD</sequence>
<proteinExistence type="predicted"/>
<dbReference type="PROSITE" id="PS50112">
    <property type="entry name" value="PAS"/>
    <property type="match status" value="1"/>
</dbReference>
<dbReference type="SUPFAM" id="SSF55874">
    <property type="entry name" value="ATPase domain of HSP90 chaperone/DNA topoisomerase II/histidine kinase"/>
    <property type="match status" value="1"/>
</dbReference>
<evidence type="ECO:0000256" key="8">
    <source>
        <dbReference type="ARBA" id="ARBA00023012"/>
    </source>
</evidence>
<dbReference type="EC" id="2.7.13.3" evidence="2"/>
<evidence type="ECO:0000259" key="11">
    <source>
        <dbReference type="PROSITE" id="PS50113"/>
    </source>
</evidence>
<dbReference type="PROSITE" id="PS50109">
    <property type="entry name" value="HIS_KIN"/>
    <property type="match status" value="1"/>
</dbReference>
<evidence type="ECO:0000256" key="2">
    <source>
        <dbReference type="ARBA" id="ARBA00012438"/>
    </source>
</evidence>
<dbReference type="SMART" id="SM00387">
    <property type="entry name" value="HATPase_c"/>
    <property type="match status" value="1"/>
</dbReference>
<keyword evidence="8" id="KW-0902">Two-component regulatory system</keyword>
<dbReference type="Pfam" id="PF02518">
    <property type="entry name" value="HATPase_c"/>
    <property type="match status" value="1"/>
</dbReference>
<keyword evidence="6" id="KW-0418">Kinase</keyword>
<dbReference type="InterPro" id="IPR036890">
    <property type="entry name" value="HATPase_C_sf"/>
</dbReference>
<dbReference type="InterPro" id="IPR005467">
    <property type="entry name" value="His_kinase_dom"/>
</dbReference>
<dbReference type="SMART" id="SM00091">
    <property type="entry name" value="PAS"/>
    <property type="match status" value="2"/>
</dbReference>
<dbReference type="InterPro" id="IPR036097">
    <property type="entry name" value="HisK_dim/P_sf"/>
</dbReference>
<dbReference type="Gene3D" id="3.30.450.20">
    <property type="entry name" value="PAS domain"/>
    <property type="match status" value="2"/>
</dbReference>
<evidence type="ECO:0000313" key="13">
    <source>
        <dbReference type="Proteomes" id="UP001597318"/>
    </source>
</evidence>
<evidence type="ECO:0000256" key="1">
    <source>
        <dbReference type="ARBA" id="ARBA00000085"/>
    </source>
</evidence>
<dbReference type="InterPro" id="IPR000014">
    <property type="entry name" value="PAS"/>
</dbReference>
<evidence type="ECO:0000256" key="6">
    <source>
        <dbReference type="ARBA" id="ARBA00022777"/>
    </source>
</evidence>
<evidence type="ECO:0000256" key="7">
    <source>
        <dbReference type="ARBA" id="ARBA00022840"/>
    </source>
</evidence>
<dbReference type="PROSITE" id="PS50113">
    <property type="entry name" value="PAC"/>
    <property type="match status" value="1"/>
</dbReference>
<keyword evidence="13" id="KW-1185">Reference proteome</keyword>
<evidence type="ECO:0000259" key="9">
    <source>
        <dbReference type="PROSITE" id="PS50109"/>
    </source>
</evidence>
<feature type="domain" description="PAC" evidence="11">
    <location>
        <begin position="123"/>
        <end position="173"/>
    </location>
</feature>
<evidence type="ECO:0000256" key="3">
    <source>
        <dbReference type="ARBA" id="ARBA00022553"/>
    </source>
</evidence>
<dbReference type="Pfam" id="PF00512">
    <property type="entry name" value="HisKA"/>
    <property type="match status" value="1"/>
</dbReference>
<dbReference type="PANTHER" id="PTHR43065">
    <property type="entry name" value="SENSOR HISTIDINE KINASE"/>
    <property type="match status" value="1"/>
</dbReference>
<gene>
    <name evidence="12" type="ORF">ACFSKK_06945</name>
</gene>
<dbReference type="NCBIfam" id="TIGR00229">
    <property type="entry name" value="sensory_box"/>
    <property type="match status" value="2"/>
</dbReference>
<feature type="domain" description="Histidine kinase" evidence="9">
    <location>
        <begin position="307"/>
        <end position="511"/>
    </location>
</feature>
<keyword evidence="7" id="KW-0067">ATP-binding</keyword>
<dbReference type="PANTHER" id="PTHR43065:SF10">
    <property type="entry name" value="PEROXIDE STRESS-ACTIVATED HISTIDINE KINASE MAK3"/>
    <property type="match status" value="1"/>
</dbReference>
<dbReference type="Pfam" id="PF13426">
    <property type="entry name" value="PAS_9"/>
    <property type="match status" value="2"/>
</dbReference>
<protein>
    <recommendedName>
        <fullName evidence="2">histidine kinase</fullName>
        <ecNumber evidence="2">2.7.13.3</ecNumber>
    </recommendedName>
</protein>
<dbReference type="EMBL" id="JBHUIK010000001">
    <property type="protein sequence ID" value="MFD2213430.1"/>
    <property type="molecule type" value="Genomic_DNA"/>
</dbReference>
<organism evidence="12 13">
    <name type="scientific">Metabacillus endolithicus</name>
    <dbReference type="NCBI Taxonomy" id="1535204"/>
    <lineage>
        <taxon>Bacteria</taxon>
        <taxon>Bacillati</taxon>
        <taxon>Bacillota</taxon>
        <taxon>Bacilli</taxon>
        <taxon>Bacillales</taxon>
        <taxon>Bacillaceae</taxon>
        <taxon>Metabacillus</taxon>
    </lineage>
</organism>
<dbReference type="SUPFAM" id="SSF47384">
    <property type="entry name" value="Homodimeric domain of signal transducing histidine kinase"/>
    <property type="match status" value="1"/>
</dbReference>
<dbReference type="InterPro" id="IPR035965">
    <property type="entry name" value="PAS-like_dom_sf"/>
</dbReference>
<dbReference type="PRINTS" id="PR00344">
    <property type="entry name" value="BCTRLSENSOR"/>
</dbReference>
<dbReference type="InterPro" id="IPR000700">
    <property type="entry name" value="PAS-assoc_C"/>
</dbReference>
<evidence type="ECO:0000256" key="5">
    <source>
        <dbReference type="ARBA" id="ARBA00022741"/>
    </source>
</evidence>
<keyword evidence="4" id="KW-0808">Transferase</keyword>
<keyword evidence="3" id="KW-0597">Phosphoprotein</keyword>
<dbReference type="Proteomes" id="UP001597318">
    <property type="component" value="Unassembled WGS sequence"/>
</dbReference>